<proteinExistence type="predicted"/>
<protein>
    <submittedName>
        <fullName evidence="1">Uncharacterized protein</fullName>
    </submittedName>
</protein>
<organism evidence="1 2">
    <name type="scientific">Cupriavidus nantongensis</name>
    <dbReference type="NCBI Taxonomy" id="1796606"/>
    <lineage>
        <taxon>Bacteria</taxon>
        <taxon>Pseudomonadati</taxon>
        <taxon>Pseudomonadota</taxon>
        <taxon>Betaproteobacteria</taxon>
        <taxon>Burkholderiales</taxon>
        <taxon>Burkholderiaceae</taxon>
        <taxon>Cupriavidus</taxon>
    </lineage>
</organism>
<gene>
    <name evidence="1" type="ORF">A2G96_20725</name>
</gene>
<reference evidence="1 2" key="1">
    <citation type="submission" date="2016-03" db="EMBL/GenBank/DDBJ databases">
        <title>Complete genome sequence of a novel chlorpyrifos degrading bacterium, Cupriavidus nantongensis sp. X1.</title>
        <authorList>
            <person name="Fang L."/>
        </authorList>
    </citation>
    <scope>NUCLEOTIDE SEQUENCE [LARGE SCALE GENOMIC DNA]</scope>
    <source>
        <strain evidence="1 2">X1</strain>
    </source>
</reference>
<dbReference type="Gene3D" id="1.10.530.10">
    <property type="match status" value="1"/>
</dbReference>
<dbReference type="Gene3D" id="2.70.70.10">
    <property type="entry name" value="Glucose Permease (Domain IIA)"/>
    <property type="match status" value="1"/>
</dbReference>
<name>A0A142JPI4_9BURK</name>
<dbReference type="InterPro" id="IPR011055">
    <property type="entry name" value="Dup_hybrid_motif"/>
</dbReference>
<dbReference type="STRING" id="1796606.A2G96_20725"/>
<dbReference type="SUPFAM" id="SSF53955">
    <property type="entry name" value="Lysozyme-like"/>
    <property type="match status" value="1"/>
</dbReference>
<dbReference type="EMBL" id="CP014844">
    <property type="protein sequence ID" value="AMR79996.1"/>
    <property type="molecule type" value="Genomic_DNA"/>
</dbReference>
<sequence>MIISYPILTMPSAGNAMEESEDAWLTRLLAESDDPKGAYPARMVGNMYCWHGGLHVGANSATPVRAIADGTIVAYRLAPKTETYEGQPYDTSFVLLRHETETGAATPVVFYSLYMNLAAAEHLHGRTDTLPACYRTRTSPDARVPDDPKNAKIYRRDILGYPGSQHQTGRSGFHFEVFCTDEALARFFRDSSRITDKGSADIYGDIHFVIPEGKSFSAAHPRLPKGDGVWRTADKNGNLMFPAGTAGSNTGQQLYVSVRLDKDKRITTSRIRTAQGQYRNLGRVEQPGYGYAMLALAEALYPDNPSAGLEWLTFGRVLSEERSRHNDNWQLVPYAPGSVGYIDLSQAGIVRLSDADFPHWLGWKKVEEGAMLSPADAIVDDPATLQMLSGNGDAAKAALRHLVVKHPTEWDVSDVDTRFARLRKPGMPLVAEDSWQRFKEQAQKLAFWQHTGLPRAVWHFHPLQFIHHMRRALWLSVDELRQAVPARMLRGIGAGIPAKIVYEAAQVRAGTLIASHYKQLNTMWRKYGVTSRRRLAAFLGNSVQETIWLSTFVEVGGKNNWYAPWYGRGALQLTHPGNYIGYWKFRGRSIDASLNTLLATAHKKANKLRSNVPLGAVEVHIPDAVARWREEIVDKHYEAADSAGYYWLLNRANEEADEYTPNKRRTFNIHSSSRLKKQEPYVFYENASFRRVACTVNLPDHLGRDNPSLNGLVDRYHAYAYAQVLLFEHPTFPDGAGTEQIKPEDYGWKK</sequence>
<dbReference type="Proteomes" id="UP000075238">
    <property type="component" value="Chromosome 1"/>
</dbReference>
<evidence type="ECO:0000313" key="2">
    <source>
        <dbReference type="Proteomes" id="UP000075238"/>
    </source>
</evidence>
<dbReference type="OrthoDB" id="1242806at2"/>
<keyword evidence="2" id="KW-1185">Reference proteome</keyword>
<dbReference type="InterPro" id="IPR023346">
    <property type="entry name" value="Lysozyme-like_dom_sf"/>
</dbReference>
<dbReference type="RefSeq" id="WP_062801903.1">
    <property type="nucleotide sequence ID" value="NZ_CP014844.1"/>
</dbReference>
<dbReference type="KEGG" id="cnan:A2G96_20725"/>
<dbReference type="AlphaFoldDB" id="A0A142JPI4"/>
<accession>A0A142JPI4</accession>
<evidence type="ECO:0000313" key="1">
    <source>
        <dbReference type="EMBL" id="AMR79996.1"/>
    </source>
</evidence>